<dbReference type="SUPFAM" id="SSF53383">
    <property type="entry name" value="PLP-dependent transferases"/>
    <property type="match status" value="1"/>
</dbReference>
<dbReference type="Proteomes" id="UP001589619">
    <property type="component" value="Unassembled WGS sequence"/>
</dbReference>
<dbReference type="CDD" id="cd00616">
    <property type="entry name" value="AHBA_syn"/>
    <property type="match status" value="1"/>
</dbReference>
<dbReference type="InterPro" id="IPR000653">
    <property type="entry name" value="DegT/StrS_aminotransferase"/>
</dbReference>
<protein>
    <submittedName>
        <fullName evidence="2">DegT/DnrJ/EryC1/StrS family aminotransferase</fullName>
    </submittedName>
</protein>
<name>A0ABV5W1Y9_9BACL</name>
<evidence type="ECO:0000256" key="1">
    <source>
        <dbReference type="RuleBase" id="RU004508"/>
    </source>
</evidence>
<dbReference type="InterPro" id="IPR015421">
    <property type="entry name" value="PyrdxlP-dep_Trfase_major"/>
</dbReference>
<dbReference type="Gene3D" id="3.90.1150.10">
    <property type="entry name" value="Aspartate Aminotransferase, domain 1"/>
    <property type="match status" value="1"/>
</dbReference>
<dbReference type="InterPro" id="IPR015422">
    <property type="entry name" value="PyrdxlP-dep_Trfase_small"/>
</dbReference>
<dbReference type="PANTHER" id="PTHR30244:SF34">
    <property type="entry name" value="DTDP-4-AMINO-4,6-DIDEOXYGALACTOSE TRANSAMINASE"/>
    <property type="match status" value="1"/>
</dbReference>
<dbReference type="GO" id="GO:0008483">
    <property type="term" value="F:transaminase activity"/>
    <property type="evidence" value="ECO:0007669"/>
    <property type="project" value="UniProtKB-KW"/>
</dbReference>
<gene>
    <name evidence="2" type="ORF">ACFFNY_23745</name>
</gene>
<comment type="similarity">
    <text evidence="1">Belongs to the DegT/DnrJ/EryC1 family.</text>
</comment>
<sequence length="378" mass="42380">MNIRLFKPSVGKEELERIEDSFNSAWLGLGPKVGEFEQKWSAYAGCKESVGVNSCTAALHLALSAFRFPRGKKVLVPALTFAATAMAPLYNGLEPVFVDIDEDTLSISLDDLERKYDPDCVAVMPVHFAGHPVPMDRLVAWAKAHNLKVIEDSAHSAGGKYKGKTIGTWGDIGCFSFEEKKCMTTGDGGMICSDDAELLKPLRHSRWVGINKDTWQRYEANALNDRDANSWYYEISDIGYKYNMNDLMASIGLAQLTKLDAMNRRREEIIRRYEAGLPQDGSVRSALPYETQDSSYWAYMVRVAEREKFILHLKKQGIATGVHYLPLTKHPLFVPYRSDTPVADRVWTQLVTLPLFADLTDEETDYVVAAIQSFGTDG</sequence>
<dbReference type="PANTHER" id="PTHR30244">
    <property type="entry name" value="TRANSAMINASE"/>
    <property type="match status" value="1"/>
</dbReference>
<organism evidence="2 3">
    <name type="scientific">Paenibacillus hodogayensis</name>
    <dbReference type="NCBI Taxonomy" id="279208"/>
    <lineage>
        <taxon>Bacteria</taxon>
        <taxon>Bacillati</taxon>
        <taxon>Bacillota</taxon>
        <taxon>Bacilli</taxon>
        <taxon>Bacillales</taxon>
        <taxon>Paenibacillaceae</taxon>
        <taxon>Paenibacillus</taxon>
    </lineage>
</organism>
<evidence type="ECO:0000313" key="2">
    <source>
        <dbReference type="EMBL" id="MFB9754593.1"/>
    </source>
</evidence>
<dbReference type="PIRSF" id="PIRSF000390">
    <property type="entry name" value="PLP_StrS"/>
    <property type="match status" value="1"/>
</dbReference>
<dbReference type="RefSeq" id="WP_344909206.1">
    <property type="nucleotide sequence ID" value="NZ_BAAAYO010000008.1"/>
</dbReference>
<reference evidence="2 3" key="1">
    <citation type="submission" date="2024-09" db="EMBL/GenBank/DDBJ databases">
        <authorList>
            <person name="Sun Q."/>
            <person name="Mori K."/>
        </authorList>
    </citation>
    <scope>NUCLEOTIDE SEQUENCE [LARGE SCALE GENOMIC DNA]</scope>
    <source>
        <strain evidence="2 3">JCM 12520</strain>
    </source>
</reference>
<keyword evidence="2" id="KW-0032">Aminotransferase</keyword>
<keyword evidence="2" id="KW-0808">Transferase</keyword>
<evidence type="ECO:0000313" key="3">
    <source>
        <dbReference type="Proteomes" id="UP001589619"/>
    </source>
</evidence>
<comment type="caution">
    <text evidence="2">The sequence shown here is derived from an EMBL/GenBank/DDBJ whole genome shotgun (WGS) entry which is preliminary data.</text>
</comment>
<dbReference type="Pfam" id="PF01041">
    <property type="entry name" value="DegT_DnrJ_EryC1"/>
    <property type="match status" value="1"/>
</dbReference>
<dbReference type="InterPro" id="IPR015424">
    <property type="entry name" value="PyrdxlP-dep_Trfase"/>
</dbReference>
<dbReference type="EMBL" id="JBHMAG010000016">
    <property type="protein sequence ID" value="MFB9754593.1"/>
    <property type="molecule type" value="Genomic_DNA"/>
</dbReference>
<proteinExistence type="inferred from homology"/>
<keyword evidence="1" id="KW-0663">Pyridoxal phosphate</keyword>
<keyword evidence="3" id="KW-1185">Reference proteome</keyword>
<dbReference type="Gene3D" id="3.40.640.10">
    <property type="entry name" value="Type I PLP-dependent aspartate aminotransferase-like (Major domain)"/>
    <property type="match status" value="1"/>
</dbReference>
<accession>A0ABV5W1Y9</accession>